<dbReference type="InterPro" id="IPR009457">
    <property type="entry name" value="THH1/TOM1/TOM3_dom"/>
</dbReference>
<feature type="transmembrane region" description="Helical" evidence="6">
    <location>
        <begin position="56"/>
        <end position="77"/>
    </location>
</feature>
<feature type="transmembrane region" description="Helical" evidence="6">
    <location>
        <begin position="170"/>
        <end position="189"/>
    </location>
</feature>
<feature type="transmembrane region" description="Helical" evidence="6">
    <location>
        <begin position="89"/>
        <end position="108"/>
    </location>
</feature>
<keyword evidence="4 6" id="KW-1133">Transmembrane helix</keyword>
<comment type="caution">
    <text evidence="8">The sequence shown here is derived from an EMBL/GenBank/DDBJ whole genome shotgun (WGS) entry which is preliminary data.</text>
</comment>
<feature type="transmembrane region" description="Helical" evidence="6">
    <location>
        <begin position="252"/>
        <end position="274"/>
    </location>
</feature>
<evidence type="ECO:0000256" key="2">
    <source>
        <dbReference type="ARBA" id="ARBA00006779"/>
    </source>
</evidence>
<protein>
    <recommendedName>
        <fullName evidence="7">THH1/TOM1/TOM3 domain-containing protein</fullName>
    </recommendedName>
</protein>
<dbReference type="GO" id="GO:0012505">
    <property type="term" value="C:endomembrane system"/>
    <property type="evidence" value="ECO:0007669"/>
    <property type="project" value="UniProtKB-SubCell"/>
</dbReference>
<feature type="transmembrane region" description="Helical" evidence="6">
    <location>
        <begin position="128"/>
        <end position="149"/>
    </location>
</feature>
<proteinExistence type="inferred from homology"/>
<evidence type="ECO:0000256" key="1">
    <source>
        <dbReference type="ARBA" id="ARBA00004127"/>
    </source>
</evidence>
<evidence type="ECO:0000256" key="5">
    <source>
        <dbReference type="ARBA" id="ARBA00023136"/>
    </source>
</evidence>
<evidence type="ECO:0000313" key="9">
    <source>
        <dbReference type="Proteomes" id="UP000695562"/>
    </source>
</evidence>
<dbReference type="Proteomes" id="UP000695562">
    <property type="component" value="Unassembled WGS sequence"/>
</dbReference>
<dbReference type="Pfam" id="PF06454">
    <property type="entry name" value="THH1_TOM1-3_dom"/>
    <property type="match status" value="1"/>
</dbReference>
<reference evidence="8" key="1">
    <citation type="submission" date="2020-01" db="EMBL/GenBank/DDBJ databases">
        <title>Development of genomics and gene disruption for Polysphondylium violaceum indicates a role for the polyketide synthase stlB in stalk morphogenesis.</title>
        <authorList>
            <person name="Narita B."/>
            <person name="Kawabe Y."/>
            <person name="Kin K."/>
            <person name="Saito T."/>
            <person name="Gibbs R."/>
            <person name="Kuspa A."/>
            <person name="Muzny D."/>
            <person name="Queller D."/>
            <person name="Richards S."/>
            <person name="Strassman J."/>
            <person name="Sucgang R."/>
            <person name="Worley K."/>
            <person name="Schaap P."/>
        </authorList>
    </citation>
    <scope>NUCLEOTIDE SEQUENCE</scope>
    <source>
        <strain evidence="8">QSvi11</strain>
    </source>
</reference>
<feature type="transmembrane region" description="Helical" evidence="6">
    <location>
        <begin position="209"/>
        <end position="232"/>
    </location>
</feature>
<dbReference type="PANTHER" id="PTHR31142:SF33">
    <property type="entry name" value="EGF-LIKE DOMAIN-CONTAINING PROTEIN-RELATED"/>
    <property type="match status" value="1"/>
</dbReference>
<sequence>MDYNSSSYLENSFCQNECGHGVCIENVCQCLPYWNGDQCDVPFKFILGKLFNAWKIGFIIIFSGLIVLLFYKIILYLLHQKLKKKQVKFLKISTYCLLVLSAISRLLYLSSDPMKQTGRVNGVFVELAGGLGLYFLFSAFLLILLYWAGLYHRVFGLARIGLFNPIAKNLFLVIDAIWLIFEIIVRVLYGLENKSFYTDGNFKLLDLIYSIYTMVIGISFSLGFMIYGTLIYHEIKKVQIKKESKENVVKKLTFIVTILSWTFLIGVVSLILIIKFNVVNHPYGALGGLTLQFIVEIALNIELLYILHKKTDKCSVKKCCDQKE</sequence>
<dbReference type="OrthoDB" id="442731at2759"/>
<dbReference type="InterPro" id="IPR040226">
    <property type="entry name" value="THH1/TOM1/TOM3"/>
</dbReference>
<evidence type="ECO:0000313" key="8">
    <source>
        <dbReference type="EMBL" id="KAF2075036.1"/>
    </source>
</evidence>
<gene>
    <name evidence="8" type="ORF">CYY_003646</name>
</gene>
<evidence type="ECO:0000259" key="7">
    <source>
        <dbReference type="Pfam" id="PF06454"/>
    </source>
</evidence>
<keyword evidence="9" id="KW-1185">Reference proteome</keyword>
<evidence type="ECO:0000256" key="6">
    <source>
        <dbReference type="SAM" id="Phobius"/>
    </source>
</evidence>
<dbReference type="AlphaFoldDB" id="A0A8J4PWN3"/>
<comment type="similarity">
    <text evidence="2">Belongs to the plant tobamovirus multiplication TOM1 protein family.</text>
</comment>
<keyword evidence="3 6" id="KW-0812">Transmembrane</keyword>
<dbReference type="PANTHER" id="PTHR31142">
    <property type="entry name" value="TOBAMOVIRUS MULTIPLICATION PROTEIN 1-LIKE ISOFORM X1"/>
    <property type="match status" value="1"/>
</dbReference>
<keyword evidence="5 6" id="KW-0472">Membrane</keyword>
<name>A0A8J4PWN3_9MYCE</name>
<comment type="subcellular location">
    <subcellularLocation>
        <location evidence="1">Endomembrane system</location>
        <topology evidence="1">Multi-pass membrane protein</topology>
    </subcellularLocation>
</comment>
<accession>A0A8J4PWN3</accession>
<feature type="transmembrane region" description="Helical" evidence="6">
    <location>
        <begin position="286"/>
        <end position="307"/>
    </location>
</feature>
<organism evidence="8 9">
    <name type="scientific">Polysphondylium violaceum</name>
    <dbReference type="NCBI Taxonomy" id="133409"/>
    <lineage>
        <taxon>Eukaryota</taxon>
        <taxon>Amoebozoa</taxon>
        <taxon>Evosea</taxon>
        <taxon>Eumycetozoa</taxon>
        <taxon>Dictyostelia</taxon>
        <taxon>Dictyosteliales</taxon>
        <taxon>Dictyosteliaceae</taxon>
        <taxon>Polysphondylium</taxon>
    </lineage>
</organism>
<evidence type="ECO:0000256" key="3">
    <source>
        <dbReference type="ARBA" id="ARBA00022692"/>
    </source>
</evidence>
<dbReference type="EMBL" id="AJWJ01000117">
    <property type="protein sequence ID" value="KAF2075036.1"/>
    <property type="molecule type" value="Genomic_DNA"/>
</dbReference>
<feature type="domain" description="THH1/TOM1/TOM3" evidence="7">
    <location>
        <begin position="131"/>
        <end position="313"/>
    </location>
</feature>
<evidence type="ECO:0000256" key="4">
    <source>
        <dbReference type="ARBA" id="ARBA00022989"/>
    </source>
</evidence>